<gene>
    <name evidence="4" type="ORF">A0131_05310</name>
    <name evidence="3" type="ORF">K8V85_03510</name>
    <name evidence="2" type="ORF">SKL01_03000</name>
</gene>
<dbReference type="Proteomes" id="UP000706163">
    <property type="component" value="Unassembled WGS sequence"/>
</dbReference>
<evidence type="ECO:0000313" key="2">
    <source>
        <dbReference type="EMBL" id="GEP81122.1"/>
    </source>
</evidence>
<evidence type="ECO:0008006" key="7">
    <source>
        <dbReference type="Google" id="ProtNLM"/>
    </source>
</evidence>
<evidence type="ECO:0000313" key="3">
    <source>
        <dbReference type="EMBL" id="HJF67357.1"/>
    </source>
</evidence>
<keyword evidence="1" id="KW-0472">Membrane</keyword>
<evidence type="ECO:0000313" key="5">
    <source>
        <dbReference type="Proteomes" id="UP000075418"/>
    </source>
</evidence>
<feature type="transmembrane region" description="Helical" evidence="1">
    <location>
        <begin position="67"/>
        <end position="91"/>
    </location>
</feature>
<dbReference type="RefSeq" id="WP_061854381.1">
    <property type="nucleotide sequence ID" value="NZ_BKAQ01000002.1"/>
</dbReference>
<dbReference type="Proteomes" id="UP000075418">
    <property type="component" value="Unassembled WGS sequence"/>
</dbReference>
<feature type="transmembrane region" description="Helical" evidence="1">
    <location>
        <begin position="111"/>
        <end position="129"/>
    </location>
</feature>
<keyword evidence="6" id="KW-1185">Reference proteome</keyword>
<comment type="caution">
    <text evidence="4">The sequence shown here is derived from an EMBL/GenBank/DDBJ whole genome shotgun (WGS) entry which is preliminary data.</text>
</comment>
<keyword evidence="1" id="KW-1133">Transmembrane helix</keyword>
<dbReference type="EMBL" id="DYVT01000040">
    <property type="protein sequence ID" value="HJF67357.1"/>
    <property type="molecule type" value="Genomic_DNA"/>
</dbReference>
<evidence type="ECO:0000256" key="1">
    <source>
        <dbReference type="SAM" id="Phobius"/>
    </source>
</evidence>
<sequence length="149" mass="17587">MSVNIFKQKVRKQLWFLNKKEKQELNEVLEKVTSEDDQIDTRKPIRFSNQFLKEYVFKEKVVSFTNLIPLLLAMLFTYILLIGIFIFGFLASLSSVQYFIKPEVQLTTTTVILTFVGSVLLIIISLYCFQKVTAFFTKKLLEYRHNRDL</sequence>
<protein>
    <recommendedName>
        <fullName evidence="7">Staphylococcal protein</fullName>
    </recommendedName>
</protein>
<dbReference type="OrthoDB" id="2414574at2"/>
<organism evidence="4 5">
    <name type="scientific">Staphylococcus kloosii</name>
    <dbReference type="NCBI Taxonomy" id="29384"/>
    <lineage>
        <taxon>Bacteria</taxon>
        <taxon>Bacillati</taxon>
        <taxon>Bacillota</taxon>
        <taxon>Bacilli</taxon>
        <taxon>Bacillales</taxon>
        <taxon>Staphylococcaceae</taxon>
        <taxon>Staphylococcus</taxon>
    </lineage>
</organism>
<reference evidence="4 5" key="1">
    <citation type="submission" date="2016-02" db="EMBL/GenBank/DDBJ databases">
        <title>Draft genome sequence of hydrocarbon degrading Staphylococcus saprophyticus Strain CNV2, isolated from crude-oil contaminated soil from Noonmati Oil Refinery, Guwahati, Assam, India.</title>
        <authorList>
            <person name="Mukherjee A."/>
            <person name="Chettri B."/>
            <person name="Langpoklakpam J."/>
            <person name="Singh A.K."/>
            <person name="Chattopadhyay D.J."/>
        </authorList>
    </citation>
    <scope>NUCLEOTIDE SEQUENCE [LARGE SCALE GENOMIC DNA]</scope>
    <source>
        <strain evidence="4 5">CNV2</strain>
    </source>
</reference>
<reference evidence="2 6" key="2">
    <citation type="submission" date="2019-07" db="EMBL/GenBank/DDBJ databases">
        <title>Whole genome shotgun sequence of Staphylococcus kloosii NBRC 109624.</title>
        <authorList>
            <person name="Hosoyama A."/>
            <person name="Uohara A."/>
            <person name="Ohji S."/>
            <person name="Ichikawa N."/>
        </authorList>
    </citation>
    <scope>NUCLEOTIDE SEQUENCE [LARGE SCALE GENOMIC DNA]</scope>
    <source>
        <strain evidence="2 6">NBRC 109624</strain>
    </source>
</reference>
<reference evidence="3" key="3">
    <citation type="journal article" date="2021" name="PeerJ">
        <title>Extensive microbial diversity within the chicken gut microbiome revealed by metagenomics and culture.</title>
        <authorList>
            <person name="Gilroy R."/>
            <person name="Ravi A."/>
            <person name="Getino M."/>
            <person name="Pursley I."/>
            <person name="Horton D.L."/>
            <person name="Alikhan N.F."/>
            <person name="Baker D."/>
            <person name="Gharbi K."/>
            <person name="Hall N."/>
            <person name="Watson M."/>
            <person name="Adriaenssens E.M."/>
            <person name="Foster-Nyarko E."/>
            <person name="Jarju S."/>
            <person name="Secka A."/>
            <person name="Antonio M."/>
            <person name="Oren A."/>
            <person name="Chaudhuri R.R."/>
            <person name="La Ragione R."/>
            <person name="Hildebrand F."/>
            <person name="Pallen M.J."/>
        </authorList>
    </citation>
    <scope>NUCLEOTIDE SEQUENCE</scope>
    <source>
        <strain evidence="3">CHK149-3286</strain>
    </source>
</reference>
<dbReference type="Proteomes" id="UP000321040">
    <property type="component" value="Unassembled WGS sequence"/>
</dbReference>
<evidence type="ECO:0000313" key="4">
    <source>
        <dbReference type="EMBL" id="KYH14195.1"/>
    </source>
</evidence>
<name>A0A151A4N7_9STAP</name>
<proteinExistence type="predicted"/>
<dbReference type="EMBL" id="BKAQ01000002">
    <property type="protein sequence ID" value="GEP81122.1"/>
    <property type="molecule type" value="Genomic_DNA"/>
</dbReference>
<reference evidence="3" key="4">
    <citation type="submission" date="2021-09" db="EMBL/GenBank/DDBJ databases">
        <authorList>
            <person name="Gilroy R."/>
        </authorList>
    </citation>
    <scope>NUCLEOTIDE SEQUENCE</scope>
    <source>
        <strain evidence="3">CHK149-3286</strain>
    </source>
</reference>
<accession>A0A151A4N7</accession>
<evidence type="ECO:0000313" key="6">
    <source>
        <dbReference type="Proteomes" id="UP000321040"/>
    </source>
</evidence>
<dbReference type="KEGG" id="skl:C7J89_07040"/>
<keyword evidence="1" id="KW-0812">Transmembrane</keyword>
<dbReference type="AlphaFoldDB" id="A0A151A4N7"/>
<dbReference type="GeneID" id="69905093"/>
<dbReference type="EMBL" id="LUGM01000002">
    <property type="protein sequence ID" value="KYH14195.1"/>
    <property type="molecule type" value="Genomic_DNA"/>
</dbReference>